<dbReference type="InterPro" id="IPR003431">
    <property type="entry name" value="B-propeller_Phytase"/>
</dbReference>
<dbReference type="PROSITE" id="PS51257">
    <property type="entry name" value="PROKAR_LIPOPROTEIN"/>
    <property type="match status" value="1"/>
</dbReference>
<keyword evidence="3" id="KW-1185">Reference proteome</keyword>
<evidence type="ECO:0000313" key="2">
    <source>
        <dbReference type="EMBL" id="USD21001.1"/>
    </source>
</evidence>
<evidence type="ECO:0000259" key="1">
    <source>
        <dbReference type="PROSITE" id="PS51662"/>
    </source>
</evidence>
<proteinExistence type="predicted"/>
<dbReference type="SUPFAM" id="SSF50956">
    <property type="entry name" value="Thermostable phytase (3-phytase)"/>
    <property type="match status" value="2"/>
</dbReference>
<dbReference type="PROSITE" id="PS51662">
    <property type="entry name" value="BP_PHYTASE"/>
    <property type="match status" value="1"/>
</dbReference>
<accession>A0ABY4V9P3</accession>
<sequence>MKKLHFIIAIMLAAALLVSCGHDVDSVLRIKKALPQRAIPLGAIDAEQILPIRVGAEQYLLLASERRGLLVINSYGEILASQEGRVERLAVQALPNETLLVASFDERLAQINLHEIRHSDASNNVNFRLLGSQKMPTLQSALCFSQQEQRTHLFSIGEDGIGREYLLFPAQQQWQMQEVRPLYFGEQVNACAVSPRSQRLLVSQPPIGILSLNTNAEKDEQRKLFLSAHWLGEDFGNLWFDARSESLWLSAGDQIHRYRLPFSSEEPEWHLHINENHSAVSPVFLNGQLWALDVGRDQLLVFDDVENDYLETESTGFDPESGDSIVSVFARNQTDPVESFGDAADDPAIWANKSQPQNSLILATDKKSGLNIYNLSGKLLEHFAVGRVNNVDIRSIEHPHYSALAAASNRSTAGVNLFAITAEGHVEHLGLRAINLQDPYGLCLQKTNNQLFAWVSDKDAALHQFEIDLGENPTEFSLKKHTEIVVNSQVEGCVVDDKWQRLFFAEEDRGIWSLGLKKQQNSEYQAKLVAEVDGQTLVDDVEGLALYLTEDSGYLIASSQGNDSYALFTRDGNDFVGHFRVTMNVRSGIDGSSETDGLDVTSLYLGPEYPMGLLVVQDGRNRLPNAKQNFKLIDWYTVSEALDLSVFVKN</sequence>
<gene>
    <name evidence="2" type="ORF">MJO52_18355</name>
</gene>
<name>A0ABY4V9P3_9GAMM</name>
<reference evidence="2" key="1">
    <citation type="submission" date="2022-02" db="EMBL/GenBank/DDBJ databases">
        <title>Coral-associated bacteria.</title>
        <authorList>
            <person name="Tang K."/>
            <person name="Wang X."/>
        </authorList>
    </citation>
    <scope>NUCLEOTIDE SEQUENCE</scope>
    <source>
        <strain evidence="2">SCSIO 43006</strain>
    </source>
</reference>
<dbReference type="InterPro" id="IPR011042">
    <property type="entry name" value="6-blade_b-propeller_TolB-like"/>
</dbReference>
<dbReference type="EMBL" id="CP092418">
    <property type="protein sequence ID" value="USD21001.1"/>
    <property type="molecule type" value="Genomic_DNA"/>
</dbReference>
<dbReference type="Pfam" id="PF02333">
    <property type="entry name" value="Phytase"/>
    <property type="match status" value="1"/>
</dbReference>
<protein>
    <submittedName>
        <fullName evidence="2">Phytase</fullName>
    </submittedName>
</protein>
<dbReference type="Gene3D" id="2.120.10.30">
    <property type="entry name" value="TolB, C-terminal domain"/>
    <property type="match status" value="2"/>
</dbReference>
<feature type="domain" description="BPP" evidence="1">
    <location>
        <begin position="318"/>
        <end position="642"/>
    </location>
</feature>
<dbReference type="RefSeq" id="WP_252083404.1">
    <property type="nucleotide sequence ID" value="NZ_CP092418.1"/>
</dbReference>
<organism evidence="2 3">
    <name type="scientific">Microbulbifer variabilis</name>
    <dbReference type="NCBI Taxonomy" id="266805"/>
    <lineage>
        <taxon>Bacteria</taxon>
        <taxon>Pseudomonadati</taxon>
        <taxon>Pseudomonadota</taxon>
        <taxon>Gammaproteobacteria</taxon>
        <taxon>Cellvibrionales</taxon>
        <taxon>Microbulbiferaceae</taxon>
        <taxon>Microbulbifer</taxon>
    </lineage>
</organism>
<evidence type="ECO:0000313" key="3">
    <source>
        <dbReference type="Proteomes" id="UP001055658"/>
    </source>
</evidence>
<dbReference type="Proteomes" id="UP001055658">
    <property type="component" value="Chromosome"/>
</dbReference>